<dbReference type="Pfam" id="PF08969">
    <property type="entry name" value="USP8_dimer"/>
    <property type="match status" value="1"/>
</dbReference>
<dbReference type="GO" id="GO:0006508">
    <property type="term" value="P:proteolysis"/>
    <property type="evidence" value="ECO:0007669"/>
    <property type="project" value="UniProtKB-KW"/>
</dbReference>
<feature type="compositionally biased region" description="Basic and acidic residues" evidence="9">
    <location>
        <begin position="180"/>
        <end position="193"/>
    </location>
</feature>
<evidence type="ECO:0000256" key="3">
    <source>
        <dbReference type="ARBA" id="ARBA00022670"/>
    </source>
</evidence>
<dbReference type="Proteomes" id="UP001374579">
    <property type="component" value="Unassembled WGS sequence"/>
</dbReference>
<evidence type="ECO:0000256" key="2">
    <source>
        <dbReference type="ARBA" id="ARBA00010981"/>
    </source>
</evidence>
<dbReference type="PANTHER" id="PTHR12947">
    <property type="entry name" value="AMSH-LIKE PROTEASE"/>
    <property type="match status" value="1"/>
</dbReference>
<reference evidence="11 12" key="1">
    <citation type="submission" date="2024-02" db="EMBL/GenBank/DDBJ databases">
        <title>Chromosome-scale genome assembly of the rough periwinkle Littorina saxatilis.</title>
        <authorList>
            <person name="De Jode A."/>
            <person name="Faria R."/>
            <person name="Formenti G."/>
            <person name="Sims Y."/>
            <person name="Smith T.P."/>
            <person name="Tracey A."/>
            <person name="Wood J.M.D."/>
            <person name="Zagrodzka Z.B."/>
            <person name="Johannesson K."/>
            <person name="Butlin R.K."/>
            <person name="Leder E.H."/>
        </authorList>
    </citation>
    <scope>NUCLEOTIDE SEQUENCE [LARGE SCALE GENOMIC DNA]</scope>
    <source>
        <strain evidence="11">Snail1</strain>
        <tissue evidence="11">Muscle</tissue>
    </source>
</reference>
<dbReference type="SUPFAM" id="SSF102712">
    <property type="entry name" value="JAB1/MPN domain"/>
    <property type="match status" value="1"/>
</dbReference>
<proteinExistence type="inferred from homology"/>
<evidence type="ECO:0000256" key="8">
    <source>
        <dbReference type="ARBA" id="ARBA00023049"/>
    </source>
</evidence>
<feature type="compositionally biased region" description="Basic and acidic residues" evidence="9">
    <location>
        <begin position="161"/>
        <end position="173"/>
    </location>
</feature>
<dbReference type="GO" id="GO:0016020">
    <property type="term" value="C:membrane"/>
    <property type="evidence" value="ECO:0007669"/>
    <property type="project" value="TreeGrafter"/>
</dbReference>
<protein>
    <recommendedName>
        <fullName evidence="10">MPN domain-containing protein</fullName>
    </recommendedName>
</protein>
<evidence type="ECO:0000313" key="11">
    <source>
        <dbReference type="EMBL" id="KAK7112138.1"/>
    </source>
</evidence>
<feature type="region of interest" description="Disordered" evidence="9">
    <location>
        <begin position="215"/>
        <end position="250"/>
    </location>
</feature>
<dbReference type="SMART" id="SM00232">
    <property type="entry name" value="JAB_MPN"/>
    <property type="match status" value="1"/>
</dbReference>
<keyword evidence="6" id="KW-0378">Hydrolase</keyword>
<feature type="compositionally biased region" description="Basic and acidic residues" evidence="9">
    <location>
        <begin position="132"/>
        <end position="154"/>
    </location>
</feature>
<dbReference type="InterPro" id="IPR037518">
    <property type="entry name" value="MPN"/>
</dbReference>
<dbReference type="Gene3D" id="1.20.58.80">
    <property type="entry name" value="Phosphotransferase system, lactose/cellobiose-type IIA subunit"/>
    <property type="match status" value="1"/>
</dbReference>
<dbReference type="PANTHER" id="PTHR12947:SF13">
    <property type="entry name" value="FI19924P1"/>
    <property type="match status" value="1"/>
</dbReference>
<sequence length="474" mass="53439">MAGSSLANIHDPTKKVRALADYGSQVEVDKTISPKLYFRSGREMLRMANMYCDEGNMESAFILYSKFITLFVEKLPSHPDFKSSPPNDVQDFKRKVKKVFPLAEEIKSQLKKKYIEEEQKWQAEEQKRQEQLAREEEQQRKEKEEQIKKDEEMARQMQTEAEERWMKEQENKYKHLQQQEAERIAAEKRRKEEEEASSSMGAGVMLIPADISGVVSDTGGDLPSAPTPAPRTVVPGTADQSVSPVPRIPDRELKKHLSITDQGPEDVPSLPPPAYSPPIPDRSTKPADHFMSTGPFDGSGGIRDVVVPVELMEKFVKVSHGSTLKNVETMGILCGKVAGAAFKITHLFIPNQSGTPDSCDMKNEEELIFYQDKYDLITFGWIHTHPTQTAFLSSVDMHTHFAYQKMLPEAIAIVCSPKYQETGVFSLSDLGLEVIGNCREKGFHYHSKEPPLFVSSSHARTVTSESITLTDMRK</sequence>
<dbReference type="CDD" id="cd08066">
    <property type="entry name" value="MPN_AMSH_like"/>
    <property type="match status" value="1"/>
</dbReference>
<feature type="region of interest" description="Disordered" evidence="9">
    <location>
        <begin position="132"/>
        <end position="200"/>
    </location>
</feature>
<gene>
    <name evidence="11" type="ORF">V1264_011638</name>
</gene>
<evidence type="ECO:0000256" key="1">
    <source>
        <dbReference type="ARBA" id="ARBA00001947"/>
    </source>
</evidence>
<keyword evidence="8" id="KW-0482">Metalloprotease</keyword>
<dbReference type="Pfam" id="PF01398">
    <property type="entry name" value="JAB"/>
    <property type="match status" value="1"/>
</dbReference>
<dbReference type="GO" id="GO:0005768">
    <property type="term" value="C:endosome"/>
    <property type="evidence" value="ECO:0007669"/>
    <property type="project" value="TreeGrafter"/>
</dbReference>
<dbReference type="PROSITE" id="PS50249">
    <property type="entry name" value="MPN"/>
    <property type="match status" value="1"/>
</dbReference>
<evidence type="ECO:0000256" key="7">
    <source>
        <dbReference type="ARBA" id="ARBA00022833"/>
    </source>
</evidence>
<evidence type="ECO:0000256" key="9">
    <source>
        <dbReference type="SAM" id="MobiDB-lite"/>
    </source>
</evidence>
<feature type="domain" description="MPN" evidence="10">
    <location>
        <begin position="305"/>
        <end position="433"/>
    </location>
</feature>
<dbReference type="AlphaFoldDB" id="A0AAN9BVH6"/>
<dbReference type="Gene3D" id="3.40.140.10">
    <property type="entry name" value="Cytidine Deaminase, domain 2"/>
    <property type="match status" value="1"/>
</dbReference>
<comment type="caution">
    <text evidence="11">The sequence shown here is derived from an EMBL/GenBank/DDBJ whole genome shotgun (WGS) entry which is preliminary data.</text>
</comment>
<dbReference type="GO" id="GO:0070536">
    <property type="term" value="P:protein K63-linked deubiquitination"/>
    <property type="evidence" value="ECO:0007669"/>
    <property type="project" value="InterPro"/>
</dbReference>
<dbReference type="InterPro" id="IPR015063">
    <property type="entry name" value="USP8_dimer"/>
</dbReference>
<keyword evidence="12" id="KW-1185">Reference proteome</keyword>
<evidence type="ECO:0000256" key="6">
    <source>
        <dbReference type="ARBA" id="ARBA00022801"/>
    </source>
</evidence>
<evidence type="ECO:0000256" key="5">
    <source>
        <dbReference type="ARBA" id="ARBA00022786"/>
    </source>
</evidence>
<evidence type="ECO:0000256" key="4">
    <source>
        <dbReference type="ARBA" id="ARBA00022723"/>
    </source>
</evidence>
<dbReference type="EMBL" id="JBAMIC010000002">
    <property type="protein sequence ID" value="KAK7112138.1"/>
    <property type="molecule type" value="Genomic_DNA"/>
</dbReference>
<organism evidence="11 12">
    <name type="scientific">Littorina saxatilis</name>
    <dbReference type="NCBI Taxonomy" id="31220"/>
    <lineage>
        <taxon>Eukaryota</taxon>
        <taxon>Metazoa</taxon>
        <taxon>Spiralia</taxon>
        <taxon>Lophotrochozoa</taxon>
        <taxon>Mollusca</taxon>
        <taxon>Gastropoda</taxon>
        <taxon>Caenogastropoda</taxon>
        <taxon>Littorinimorpha</taxon>
        <taxon>Littorinoidea</taxon>
        <taxon>Littorinidae</taxon>
        <taxon>Littorina</taxon>
    </lineage>
</organism>
<dbReference type="GO" id="GO:0140492">
    <property type="term" value="F:metal-dependent deubiquitinase activity"/>
    <property type="evidence" value="ECO:0007669"/>
    <property type="project" value="InterPro"/>
</dbReference>
<keyword evidence="3" id="KW-0645">Protease</keyword>
<comment type="similarity">
    <text evidence="2">Belongs to the peptidase M67C family.</text>
</comment>
<evidence type="ECO:0000313" key="12">
    <source>
        <dbReference type="Proteomes" id="UP001374579"/>
    </source>
</evidence>
<keyword evidence="4" id="KW-0479">Metal-binding</keyword>
<dbReference type="InterPro" id="IPR000555">
    <property type="entry name" value="JAMM/MPN+_dom"/>
</dbReference>
<dbReference type="SUPFAM" id="SSF140856">
    <property type="entry name" value="USP8 N-terminal domain-like"/>
    <property type="match status" value="1"/>
</dbReference>
<keyword evidence="5" id="KW-0833">Ubl conjugation pathway</keyword>
<dbReference type="GO" id="GO:0061578">
    <property type="term" value="F:K63-linked deubiquitinase activity"/>
    <property type="evidence" value="ECO:0007669"/>
    <property type="project" value="InterPro"/>
</dbReference>
<keyword evidence="7" id="KW-0862">Zinc</keyword>
<accession>A0AAN9BVH6</accession>
<dbReference type="InterPro" id="IPR044098">
    <property type="entry name" value="STAMBP/STALP-like_MPN"/>
</dbReference>
<name>A0AAN9BVH6_9CAEN</name>
<comment type="cofactor">
    <cofactor evidence="1">
        <name>Zn(2+)</name>
        <dbReference type="ChEBI" id="CHEBI:29105"/>
    </cofactor>
</comment>
<evidence type="ECO:0000259" key="10">
    <source>
        <dbReference type="PROSITE" id="PS50249"/>
    </source>
</evidence>
<dbReference type="GO" id="GO:0046872">
    <property type="term" value="F:metal ion binding"/>
    <property type="evidence" value="ECO:0007669"/>
    <property type="project" value="UniProtKB-KW"/>
</dbReference>